<evidence type="ECO:0000256" key="1">
    <source>
        <dbReference type="ARBA" id="ARBA00022614"/>
    </source>
</evidence>
<dbReference type="InterPro" id="IPR032675">
    <property type="entry name" value="LRR_dom_sf"/>
</dbReference>
<dbReference type="PANTHER" id="PTHR45712:SF22">
    <property type="entry name" value="INSULIN-LIKE GROWTH FACTOR-BINDING PROTEIN COMPLEX ACID LABILE SUBUNIT"/>
    <property type="match status" value="1"/>
</dbReference>
<dbReference type="PROSITE" id="PS51450">
    <property type="entry name" value="LRR"/>
    <property type="match status" value="2"/>
</dbReference>
<evidence type="ECO:0000313" key="4">
    <source>
        <dbReference type="Proteomes" id="UP000694523"/>
    </source>
</evidence>
<proteinExistence type="predicted"/>
<sequence>PQFASLDMTFLYTNFSATSLSFFYNKIERIRQTDLTGFTRLTFLHLGFNRISHIDDGSSLQMLTRLTRLTIHQNQLSRIPLTIRNMSTLTFLSFEDNLITELHCLDFTNLPSLTELNLKSNRISKLELVKCSDYFK</sequence>
<dbReference type="InterPro" id="IPR001611">
    <property type="entry name" value="Leu-rich_rpt"/>
</dbReference>
<reference evidence="3" key="1">
    <citation type="submission" date="2025-08" db="UniProtKB">
        <authorList>
            <consortium name="Ensembl"/>
        </authorList>
    </citation>
    <scope>IDENTIFICATION</scope>
</reference>
<dbReference type="InterPro" id="IPR050333">
    <property type="entry name" value="SLRP"/>
</dbReference>
<dbReference type="AlphaFoldDB" id="A0A8C6U6F2"/>
<dbReference type="Ensembl" id="ENSNMLT00000034830.1">
    <property type="protein sequence ID" value="ENSNMLP00000031253.1"/>
    <property type="gene ID" value="ENSNMLG00000019650.1"/>
</dbReference>
<dbReference type="Pfam" id="PF13855">
    <property type="entry name" value="LRR_8"/>
    <property type="match status" value="1"/>
</dbReference>
<dbReference type="SUPFAM" id="SSF52075">
    <property type="entry name" value="Outer arm dynein light chain 1"/>
    <property type="match status" value="1"/>
</dbReference>
<dbReference type="Proteomes" id="UP000694523">
    <property type="component" value="Unplaced"/>
</dbReference>
<name>A0A8C6U6F2_9GOBI</name>
<dbReference type="InterPro" id="IPR003591">
    <property type="entry name" value="Leu-rich_rpt_typical-subtyp"/>
</dbReference>
<organism evidence="3 4">
    <name type="scientific">Neogobius melanostomus</name>
    <name type="common">round goby</name>
    <dbReference type="NCBI Taxonomy" id="47308"/>
    <lineage>
        <taxon>Eukaryota</taxon>
        <taxon>Metazoa</taxon>
        <taxon>Chordata</taxon>
        <taxon>Craniata</taxon>
        <taxon>Vertebrata</taxon>
        <taxon>Euteleostomi</taxon>
        <taxon>Actinopterygii</taxon>
        <taxon>Neopterygii</taxon>
        <taxon>Teleostei</taxon>
        <taxon>Neoteleostei</taxon>
        <taxon>Acanthomorphata</taxon>
        <taxon>Gobiaria</taxon>
        <taxon>Gobiiformes</taxon>
        <taxon>Gobioidei</taxon>
        <taxon>Gobiidae</taxon>
        <taxon>Benthophilinae</taxon>
        <taxon>Neogobiini</taxon>
        <taxon>Neogobius</taxon>
    </lineage>
</organism>
<accession>A0A8C6U6F2</accession>
<evidence type="ECO:0000256" key="2">
    <source>
        <dbReference type="ARBA" id="ARBA00022737"/>
    </source>
</evidence>
<evidence type="ECO:0000313" key="3">
    <source>
        <dbReference type="Ensembl" id="ENSNMLP00000031253.1"/>
    </source>
</evidence>
<keyword evidence="2" id="KW-0677">Repeat</keyword>
<dbReference type="PANTHER" id="PTHR45712">
    <property type="entry name" value="AGAP008170-PA"/>
    <property type="match status" value="1"/>
</dbReference>
<keyword evidence="4" id="KW-1185">Reference proteome</keyword>
<reference evidence="3" key="2">
    <citation type="submission" date="2025-09" db="UniProtKB">
        <authorList>
            <consortium name="Ensembl"/>
        </authorList>
    </citation>
    <scope>IDENTIFICATION</scope>
</reference>
<dbReference type="SMART" id="SM00369">
    <property type="entry name" value="LRR_TYP"/>
    <property type="match status" value="4"/>
</dbReference>
<protein>
    <submittedName>
        <fullName evidence="3">Uncharacterized protein</fullName>
    </submittedName>
</protein>
<keyword evidence="1" id="KW-0433">Leucine-rich repeat</keyword>
<dbReference type="Gene3D" id="3.80.10.10">
    <property type="entry name" value="Ribonuclease Inhibitor"/>
    <property type="match status" value="1"/>
</dbReference>